<reference evidence="4" key="1">
    <citation type="submission" date="2006-01" db="EMBL/GenBank/DDBJ databases">
        <authorList>
            <person name="Lindblad-Toh K."/>
            <person name="Mauceli E."/>
            <person name="Grabherr M."/>
            <person name="Chang J.L."/>
            <person name="Lander E.S."/>
        </authorList>
    </citation>
    <scope>NUCLEOTIDE SEQUENCE [LARGE SCALE GENOMIC DNA]</scope>
</reference>
<organism evidence="4">
    <name type="scientific">Gasterosteus aculeatus</name>
    <name type="common">Three-spined stickleback</name>
    <dbReference type="NCBI Taxonomy" id="69293"/>
    <lineage>
        <taxon>Eukaryota</taxon>
        <taxon>Metazoa</taxon>
        <taxon>Chordata</taxon>
        <taxon>Craniata</taxon>
        <taxon>Vertebrata</taxon>
        <taxon>Euteleostomi</taxon>
        <taxon>Actinopterygii</taxon>
        <taxon>Neopterygii</taxon>
        <taxon>Teleostei</taxon>
        <taxon>Neoteleostei</taxon>
        <taxon>Acanthomorphata</taxon>
        <taxon>Eupercaria</taxon>
        <taxon>Perciformes</taxon>
        <taxon>Cottioidei</taxon>
        <taxon>Gasterosteales</taxon>
        <taxon>Gasterosteidae</taxon>
        <taxon>Gasterosteus</taxon>
    </lineage>
</organism>
<proteinExistence type="inferred from homology"/>
<accession>G3NT40</accession>
<dbReference type="Ensembl" id="ENSGACT00000008527.1">
    <property type="protein sequence ID" value="ENSGACP00000008508.1"/>
    <property type="gene ID" value="ENSGACG00000006422.1"/>
</dbReference>
<dbReference type="PANTHER" id="PTHR21456">
    <property type="entry name" value="FAMILY WITH SEQUENCE SIMILARITY 102"/>
    <property type="match status" value="1"/>
</dbReference>
<protein>
    <submittedName>
        <fullName evidence="4">Family with sequence similarity 102 member Bb</fullName>
    </submittedName>
</protein>
<reference evidence="4" key="2">
    <citation type="submission" date="2024-04" db="UniProtKB">
        <authorList>
            <consortium name="Ensembl"/>
        </authorList>
    </citation>
    <scope>IDENTIFICATION</scope>
</reference>
<feature type="region of interest" description="Disordered" evidence="2">
    <location>
        <begin position="203"/>
        <end position="307"/>
    </location>
</feature>
<feature type="compositionally biased region" description="Low complexity" evidence="2">
    <location>
        <begin position="217"/>
        <end position="231"/>
    </location>
</feature>
<feature type="domain" description="C2 NT-type" evidence="3">
    <location>
        <begin position="1"/>
        <end position="141"/>
    </location>
</feature>
<dbReference type="InterPro" id="IPR019448">
    <property type="entry name" value="NT-C2"/>
</dbReference>
<feature type="compositionally biased region" description="Basic and acidic residues" evidence="2">
    <location>
        <begin position="291"/>
        <end position="307"/>
    </location>
</feature>
<evidence type="ECO:0000313" key="4">
    <source>
        <dbReference type="Ensembl" id="ENSGACP00000008508.1"/>
    </source>
</evidence>
<dbReference type="PROSITE" id="PS51840">
    <property type="entry name" value="C2_NT"/>
    <property type="match status" value="1"/>
</dbReference>
<dbReference type="InterPro" id="IPR039931">
    <property type="entry name" value="EEIG1/2-like"/>
</dbReference>
<comment type="similarity">
    <text evidence="1">Belongs to the EEIG family.</text>
</comment>
<feature type="compositionally biased region" description="Pro residues" evidence="2">
    <location>
        <begin position="263"/>
        <end position="281"/>
    </location>
</feature>
<dbReference type="AlphaFoldDB" id="G3NT40"/>
<evidence type="ECO:0000259" key="3">
    <source>
        <dbReference type="PROSITE" id="PS51840"/>
    </source>
</evidence>
<sequence length="370" mass="40046">MMKKKKFKFKVDFQLDELSSVPFVNGVLFCKVRLLDGGFSEESSREAVQANCVRWRKRFSFPCKMSANAGTGVLDPCVCRVSVRKELKGGKAYAKLGFADLNLAEFAGSGNTTRRCLLEGYDTKNTRQDNSILKVIISTQLMSGDPCFKTPPSTATVIGIQGDGESLLEERRGGDSQKTFFSLGRNREGKCPVVSDELGGCGHSRTSSYASQQSKLSGYSTGHSRSSSMSEFSHRRNHSVGSASTGIGSIPEPSEDRDCRPCPALPEHPGPDAPSRDPPGTPVRSASSHPVKQDSMESQLKRMDDTRVDADDVVEKILQSQDFTPSLLDSSAEEEGLRLFVGPGGSTALGSHHLPTRVGGGAYEQVVIKR</sequence>
<evidence type="ECO:0000256" key="2">
    <source>
        <dbReference type="SAM" id="MobiDB-lite"/>
    </source>
</evidence>
<feature type="compositionally biased region" description="Polar residues" evidence="2">
    <location>
        <begin position="204"/>
        <end position="216"/>
    </location>
</feature>
<dbReference type="PANTHER" id="PTHR21456:SF3">
    <property type="entry name" value="EEIG FAMILY MEMBER 2"/>
    <property type="match status" value="1"/>
</dbReference>
<dbReference type="Bgee" id="ENSGACG00000006422">
    <property type="expression patterns" value="Expressed in telencephalon and 12 other cell types or tissues"/>
</dbReference>
<name>G3NT40_GASAC</name>
<dbReference type="Pfam" id="PF10358">
    <property type="entry name" value="NT-C2"/>
    <property type="match status" value="1"/>
</dbReference>
<evidence type="ECO:0000256" key="1">
    <source>
        <dbReference type="ARBA" id="ARBA00034780"/>
    </source>
</evidence>